<gene>
    <name evidence="3" type="ORF">DFQ12_4062</name>
</gene>
<dbReference type="InterPro" id="IPR006675">
    <property type="entry name" value="HDIG_dom"/>
</dbReference>
<dbReference type="Pfam" id="PF13671">
    <property type="entry name" value="AAA_33"/>
    <property type="match status" value="1"/>
</dbReference>
<dbReference type="Gene3D" id="3.40.50.300">
    <property type="entry name" value="P-loop containing nucleotide triphosphate hydrolases"/>
    <property type="match status" value="1"/>
</dbReference>
<keyword evidence="4" id="KW-1185">Reference proteome</keyword>
<dbReference type="Gene3D" id="1.10.3090.10">
    <property type="entry name" value="cca-adding enzyme, domain 2"/>
    <property type="match status" value="1"/>
</dbReference>
<evidence type="ECO:0000313" key="4">
    <source>
        <dbReference type="Proteomes" id="UP000286246"/>
    </source>
</evidence>
<evidence type="ECO:0000313" key="3">
    <source>
        <dbReference type="EMBL" id="RKE46904.1"/>
    </source>
</evidence>
<protein>
    <submittedName>
        <fullName evidence="3">Putative nucleotidyltransferase with HDIG domain</fullName>
    </submittedName>
</protein>
<dbReference type="InterPro" id="IPR006674">
    <property type="entry name" value="HD_domain"/>
</dbReference>
<dbReference type="EMBL" id="RAPY01000004">
    <property type="protein sequence ID" value="RKE46904.1"/>
    <property type="molecule type" value="Genomic_DNA"/>
</dbReference>
<dbReference type="NCBIfam" id="TIGR00277">
    <property type="entry name" value="HDIG"/>
    <property type="match status" value="1"/>
</dbReference>
<dbReference type="SUPFAM" id="SSF109604">
    <property type="entry name" value="HD-domain/PDEase-like"/>
    <property type="match status" value="1"/>
</dbReference>
<dbReference type="OrthoDB" id="9805698at2"/>
<dbReference type="InterPro" id="IPR050124">
    <property type="entry name" value="tRNA_CCA-adding_enzyme"/>
</dbReference>
<proteinExistence type="predicted"/>
<dbReference type="InterPro" id="IPR027417">
    <property type="entry name" value="P-loop_NTPase"/>
</dbReference>
<dbReference type="GO" id="GO:0016740">
    <property type="term" value="F:transferase activity"/>
    <property type="evidence" value="ECO:0007669"/>
    <property type="project" value="UniProtKB-KW"/>
</dbReference>
<dbReference type="Proteomes" id="UP000286246">
    <property type="component" value="Unassembled WGS sequence"/>
</dbReference>
<feature type="domain" description="HD" evidence="2">
    <location>
        <begin position="55"/>
        <end position="163"/>
    </location>
</feature>
<evidence type="ECO:0000256" key="1">
    <source>
        <dbReference type="ARBA" id="ARBA00022741"/>
    </source>
</evidence>
<evidence type="ECO:0000259" key="2">
    <source>
        <dbReference type="Pfam" id="PF01966"/>
    </source>
</evidence>
<dbReference type="AlphaFoldDB" id="A0A420AQY5"/>
<dbReference type="PANTHER" id="PTHR47545">
    <property type="entry name" value="MULTIFUNCTIONAL CCA PROTEIN"/>
    <property type="match status" value="1"/>
</dbReference>
<name>A0A420AQY5_SPHD1</name>
<dbReference type="PANTHER" id="PTHR47545:SF1">
    <property type="entry name" value="MULTIFUNCTIONAL CCA PROTEIN"/>
    <property type="match status" value="1"/>
</dbReference>
<sequence length="369" mass="43043">MEWKLTTDKDWLKLEKQFSWVEAMQNVPQDPIHHAEGNVAIHTQLVLEQLQQSNIYRKLGRQRQELLWAAALLHDVEKMSTTVVDGQGRISSPSHARKGAQTAREILFRDVETPFSLREEIVGLVRFHGLPLWLMDKVDPMCSALEASLRVNMLELKLLAEADAKGRICQDQGALLDTLELFELYVKEIDCWESPRSFSTPNAQFTYFNRADGYVDYIPFDNFRSTVIMLSGLPGMGKDHYIANHNKDIPVISLDDIRRKYRIEPTDRKRNGWVVQKAKEQAKIYLRQGQDFIWNATNITALMRKQLIDLFVSYQAYVELVYIEKPYRQWRVQNRDRAYPLPDAVLDKMLHNLEVPQLTEAHELRYIVE</sequence>
<accession>A0A420AQY5</accession>
<keyword evidence="3" id="KW-0808">Transferase</keyword>
<dbReference type="CDD" id="cd00077">
    <property type="entry name" value="HDc"/>
    <property type="match status" value="1"/>
</dbReference>
<keyword evidence="1" id="KW-0547">Nucleotide-binding</keyword>
<reference evidence="3 4" key="1">
    <citation type="submission" date="2018-09" db="EMBL/GenBank/DDBJ databases">
        <title>Genomic Encyclopedia of Type Strains, Phase III (KMG-III): the genomes of soil and plant-associated and newly described type strains.</title>
        <authorList>
            <person name="Whitman W."/>
        </authorList>
    </citation>
    <scope>NUCLEOTIDE SEQUENCE [LARGE SCALE GENOMIC DNA]</scope>
    <source>
        <strain evidence="3 4">CECT 7938</strain>
    </source>
</reference>
<comment type="caution">
    <text evidence="3">The sequence shown here is derived from an EMBL/GenBank/DDBJ whole genome shotgun (WGS) entry which is preliminary data.</text>
</comment>
<organism evidence="3 4">
    <name type="scientific">Sphingobacterium detergens</name>
    <dbReference type="NCBI Taxonomy" id="1145106"/>
    <lineage>
        <taxon>Bacteria</taxon>
        <taxon>Pseudomonadati</taxon>
        <taxon>Bacteroidota</taxon>
        <taxon>Sphingobacteriia</taxon>
        <taxon>Sphingobacteriales</taxon>
        <taxon>Sphingobacteriaceae</taxon>
        <taxon>Sphingobacterium</taxon>
    </lineage>
</organism>
<dbReference type="RefSeq" id="WP_120260751.1">
    <property type="nucleotide sequence ID" value="NZ_RAPY01000004.1"/>
</dbReference>
<dbReference type="InterPro" id="IPR003607">
    <property type="entry name" value="HD/PDEase_dom"/>
</dbReference>
<dbReference type="SUPFAM" id="SSF52540">
    <property type="entry name" value="P-loop containing nucleoside triphosphate hydrolases"/>
    <property type="match status" value="1"/>
</dbReference>
<dbReference type="Pfam" id="PF01966">
    <property type="entry name" value="HD"/>
    <property type="match status" value="1"/>
</dbReference>
<dbReference type="GO" id="GO:0000166">
    <property type="term" value="F:nucleotide binding"/>
    <property type="evidence" value="ECO:0007669"/>
    <property type="project" value="UniProtKB-KW"/>
</dbReference>